<feature type="transmembrane region" description="Helical" evidence="5">
    <location>
        <begin position="146"/>
        <end position="164"/>
    </location>
</feature>
<feature type="transmembrane region" description="Helical" evidence="5">
    <location>
        <begin position="236"/>
        <end position="253"/>
    </location>
</feature>
<dbReference type="PANTHER" id="PTHR31310:SF7">
    <property type="entry name" value="PA-PHOSPHATASE RELATED-FAMILY PROTEIN DDB_G0268928"/>
    <property type="match status" value="1"/>
</dbReference>
<sequence length="298" mass="34799">MVYHKVSIGFFILYILAMTALMIWLGLGITPDRYVLMLTLGILFIGRLRKFLLDWLPFLFILISYDFLRSLADHLNNRVHYMELIRADQWLFGVIPTVFLQEKFYQTGRLQWYDFLSVFFYFLHFALPLAFGFILWLKNRLYFKKFAVNLLVLSYAAFFTYVIFPASPPWLSNRMGLLPDVTKILDVILKLFPQRLDLPTIYNNFDPNPVAAVPSLHAAYPFLVLILSCKFFGKKGLLFIPYVLGVWFSIVYLGEHYVIDIILGVVYTVATLLVTGFIHYHLPRFVRLKSLAVAKLLH</sequence>
<dbReference type="InterPro" id="IPR052185">
    <property type="entry name" value="IPC_Synthase-Related"/>
</dbReference>
<organism evidence="7 8">
    <name type="scientific">Candidatus Daviesbacteria bacterium RIFCSPLOWO2_02_FULL_38_15</name>
    <dbReference type="NCBI Taxonomy" id="1797794"/>
    <lineage>
        <taxon>Bacteria</taxon>
        <taxon>Candidatus Daviesiibacteriota</taxon>
    </lineage>
</organism>
<feature type="transmembrane region" description="Helical" evidence="5">
    <location>
        <begin position="6"/>
        <end position="30"/>
    </location>
</feature>
<evidence type="ECO:0000313" key="7">
    <source>
        <dbReference type="EMBL" id="OGE72462.1"/>
    </source>
</evidence>
<comment type="subcellular location">
    <subcellularLocation>
        <location evidence="1">Membrane</location>
        <topology evidence="1">Multi-pass membrane protein</topology>
    </subcellularLocation>
</comment>
<dbReference type="PANTHER" id="PTHR31310">
    <property type="match status" value="1"/>
</dbReference>
<evidence type="ECO:0000256" key="5">
    <source>
        <dbReference type="SAM" id="Phobius"/>
    </source>
</evidence>
<evidence type="ECO:0000256" key="2">
    <source>
        <dbReference type="ARBA" id="ARBA00022692"/>
    </source>
</evidence>
<feature type="transmembrane region" description="Helical" evidence="5">
    <location>
        <begin position="118"/>
        <end position="137"/>
    </location>
</feature>
<gene>
    <name evidence="7" type="ORF">A3H40_04440</name>
</gene>
<feature type="transmembrane region" description="Helical" evidence="5">
    <location>
        <begin position="259"/>
        <end position="280"/>
    </location>
</feature>
<dbReference type="AlphaFoldDB" id="A0A1F5N4H8"/>
<dbReference type="Gene3D" id="1.20.144.10">
    <property type="entry name" value="Phosphatidic acid phosphatase type 2/haloperoxidase"/>
    <property type="match status" value="1"/>
</dbReference>
<comment type="caution">
    <text evidence="7">The sequence shown here is derived from an EMBL/GenBank/DDBJ whole genome shotgun (WGS) entry which is preliminary data.</text>
</comment>
<dbReference type="Proteomes" id="UP000177057">
    <property type="component" value="Unassembled WGS sequence"/>
</dbReference>
<evidence type="ECO:0000256" key="3">
    <source>
        <dbReference type="ARBA" id="ARBA00022989"/>
    </source>
</evidence>
<evidence type="ECO:0000259" key="6">
    <source>
        <dbReference type="Pfam" id="PF14378"/>
    </source>
</evidence>
<keyword evidence="3 5" id="KW-1133">Transmembrane helix</keyword>
<dbReference type="STRING" id="1797794.A3H40_04440"/>
<reference evidence="7 8" key="1">
    <citation type="journal article" date="2016" name="Nat. Commun.">
        <title>Thousands of microbial genomes shed light on interconnected biogeochemical processes in an aquifer system.</title>
        <authorList>
            <person name="Anantharaman K."/>
            <person name="Brown C.T."/>
            <person name="Hug L.A."/>
            <person name="Sharon I."/>
            <person name="Castelle C.J."/>
            <person name="Probst A.J."/>
            <person name="Thomas B.C."/>
            <person name="Singh A."/>
            <person name="Wilkins M.J."/>
            <person name="Karaoz U."/>
            <person name="Brodie E.L."/>
            <person name="Williams K.H."/>
            <person name="Hubbard S.S."/>
            <person name="Banfield J.F."/>
        </authorList>
    </citation>
    <scope>NUCLEOTIDE SEQUENCE [LARGE SCALE GENOMIC DNA]</scope>
</reference>
<keyword evidence="2 5" id="KW-0812">Transmembrane</keyword>
<proteinExistence type="predicted"/>
<protein>
    <recommendedName>
        <fullName evidence="6">Inositolphosphotransferase Aur1/Ipt1 domain-containing protein</fullName>
    </recommendedName>
</protein>
<dbReference type="GO" id="GO:0016020">
    <property type="term" value="C:membrane"/>
    <property type="evidence" value="ECO:0007669"/>
    <property type="project" value="UniProtKB-SubCell"/>
</dbReference>
<keyword evidence="4 5" id="KW-0472">Membrane</keyword>
<dbReference type="InterPro" id="IPR026841">
    <property type="entry name" value="Aur1/Ipt1"/>
</dbReference>
<evidence type="ECO:0000313" key="8">
    <source>
        <dbReference type="Proteomes" id="UP000177057"/>
    </source>
</evidence>
<evidence type="ECO:0000256" key="1">
    <source>
        <dbReference type="ARBA" id="ARBA00004141"/>
    </source>
</evidence>
<name>A0A1F5N4H8_9BACT</name>
<dbReference type="EMBL" id="MFDV01000008">
    <property type="protein sequence ID" value="OGE72462.1"/>
    <property type="molecule type" value="Genomic_DNA"/>
</dbReference>
<feature type="domain" description="Inositolphosphotransferase Aur1/Ipt1" evidence="6">
    <location>
        <begin position="83"/>
        <end position="272"/>
    </location>
</feature>
<evidence type="ECO:0000256" key="4">
    <source>
        <dbReference type="ARBA" id="ARBA00023136"/>
    </source>
</evidence>
<dbReference type="Pfam" id="PF14378">
    <property type="entry name" value="PAP2_3"/>
    <property type="match status" value="1"/>
</dbReference>
<accession>A0A1F5N4H8</accession>
<feature type="transmembrane region" description="Helical" evidence="5">
    <location>
        <begin position="210"/>
        <end position="229"/>
    </location>
</feature>